<organism evidence="2 3">
    <name type="scientific">Cyanobacterium stanieri LEGE 03274</name>
    <dbReference type="NCBI Taxonomy" id="1828756"/>
    <lineage>
        <taxon>Bacteria</taxon>
        <taxon>Bacillati</taxon>
        <taxon>Cyanobacteriota</taxon>
        <taxon>Cyanophyceae</taxon>
        <taxon>Oscillatoriophycideae</taxon>
        <taxon>Chroococcales</taxon>
        <taxon>Geminocystaceae</taxon>
        <taxon>Cyanobacterium</taxon>
    </lineage>
</organism>
<evidence type="ECO:0000313" key="2">
    <source>
        <dbReference type="EMBL" id="MBE9223776.1"/>
    </source>
</evidence>
<gene>
    <name evidence="2" type="ORF">IQ215_13825</name>
</gene>
<dbReference type="Proteomes" id="UP000654604">
    <property type="component" value="Unassembled WGS sequence"/>
</dbReference>
<dbReference type="EMBL" id="JADEWC010000047">
    <property type="protein sequence ID" value="MBE9223776.1"/>
    <property type="molecule type" value="Genomic_DNA"/>
</dbReference>
<name>A0ABR9V9G9_9CHRO</name>
<feature type="compositionally biased region" description="Gly residues" evidence="1">
    <location>
        <begin position="109"/>
        <end position="123"/>
    </location>
</feature>
<evidence type="ECO:0000313" key="3">
    <source>
        <dbReference type="Proteomes" id="UP000654604"/>
    </source>
</evidence>
<sequence>MGWLTKTSLTVAFLFLPEMISPLVENNLCGLRAIANQASNFGNRGNNGVRGADGNDGRSSESITIFADGSPLNLNLAGQNGSTGESGSNGTRALCENQPINLPENLQGAHGGDGGDGGNGGNGGNGGDLTIYATNKDYLKEISVNASAGQGGDGGD</sequence>
<accession>A0ABR9V9G9</accession>
<keyword evidence="3" id="KW-1185">Reference proteome</keyword>
<reference evidence="2 3" key="1">
    <citation type="submission" date="2020-10" db="EMBL/GenBank/DDBJ databases">
        <authorList>
            <person name="Castelo-Branco R."/>
            <person name="Eusebio N."/>
            <person name="Adriana R."/>
            <person name="Vieira A."/>
            <person name="Brugerolle De Fraissinette N."/>
            <person name="Rezende De Castro R."/>
            <person name="Schneider M.P."/>
            <person name="Vasconcelos V."/>
            <person name="Leao P.N."/>
        </authorList>
    </citation>
    <scope>NUCLEOTIDE SEQUENCE [LARGE SCALE GENOMIC DNA]</scope>
    <source>
        <strain evidence="2 3">LEGE 03274</strain>
    </source>
</reference>
<feature type="region of interest" description="Disordered" evidence="1">
    <location>
        <begin position="102"/>
        <end position="123"/>
    </location>
</feature>
<proteinExistence type="predicted"/>
<protein>
    <submittedName>
        <fullName evidence="2">Collagen-like protein</fullName>
    </submittedName>
</protein>
<evidence type="ECO:0000256" key="1">
    <source>
        <dbReference type="SAM" id="MobiDB-lite"/>
    </source>
</evidence>
<comment type="caution">
    <text evidence="2">The sequence shown here is derived from an EMBL/GenBank/DDBJ whole genome shotgun (WGS) entry which is preliminary data.</text>
</comment>
<feature type="non-terminal residue" evidence="2">
    <location>
        <position position="156"/>
    </location>
</feature>